<organism evidence="2 3">
    <name type="scientific">Arthrobacter mobilis</name>
    <dbReference type="NCBI Taxonomy" id="2724944"/>
    <lineage>
        <taxon>Bacteria</taxon>
        <taxon>Bacillati</taxon>
        <taxon>Actinomycetota</taxon>
        <taxon>Actinomycetes</taxon>
        <taxon>Micrococcales</taxon>
        <taxon>Micrococcaceae</taxon>
        <taxon>Arthrobacter</taxon>
    </lineage>
</organism>
<evidence type="ECO:0000313" key="2">
    <source>
        <dbReference type="EMBL" id="NKX53343.1"/>
    </source>
</evidence>
<protein>
    <submittedName>
        <fullName evidence="2">Alpha-amylase</fullName>
    </submittedName>
</protein>
<accession>A0A7X6HC03</accession>
<keyword evidence="3" id="KW-1185">Reference proteome</keyword>
<evidence type="ECO:0000259" key="1">
    <source>
        <dbReference type="SMART" id="SM00642"/>
    </source>
</evidence>
<name>A0A7X6HC03_9MICC</name>
<dbReference type="PANTHER" id="PTHR10357:SF209">
    <property type="entry name" value="PERIPLASMIC ALPHA-AMYLASE"/>
    <property type="match status" value="1"/>
</dbReference>
<dbReference type="PANTHER" id="PTHR10357">
    <property type="entry name" value="ALPHA-AMYLASE FAMILY MEMBER"/>
    <property type="match status" value="1"/>
</dbReference>
<gene>
    <name evidence="2" type="ORF">HGG74_02080</name>
</gene>
<dbReference type="SMART" id="SM00642">
    <property type="entry name" value="Aamy"/>
    <property type="match status" value="1"/>
</dbReference>
<dbReference type="Gene3D" id="3.20.20.80">
    <property type="entry name" value="Glycosidases"/>
    <property type="match status" value="2"/>
</dbReference>
<reference evidence="2 3" key="1">
    <citation type="submission" date="2020-04" db="EMBL/GenBank/DDBJ databases">
        <title>Arthrobacter sp. nov.</title>
        <authorList>
            <person name="Liu S."/>
        </authorList>
    </citation>
    <scope>NUCLEOTIDE SEQUENCE [LARGE SCALE GENOMIC DNA]</scope>
    <source>
        <strain evidence="2 3">E918</strain>
    </source>
</reference>
<evidence type="ECO:0000313" key="3">
    <source>
        <dbReference type="Proteomes" id="UP000544090"/>
    </source>
</evidence>
<dbReference type="Proteomes" id="UP000544090">
    <property type="component" value="Unassembled WGS sequence"/>
</dbReference>
<dbReference type="InterPro" id="IPR006047">
    <property type="entry name" value="GH13_cat_dom"/>
</dbReference>
<proteinExistence type="predicted"/>
<dbReference type="GO" id="GO:0005975">
    <property type="term" value="P:carbohydrate metabolic process"/>
    <property type="evidence" value="ECO:0007669"/>
    <property type="project" value="InterPro"/>
</dbReference>
<sequence>MADRSLAGLDWDAALRGPFHPSPSSWADQTLYFLLVDRFSDGQEDGCLDLDGARVPGTTPALASGDRESVLASEEQAAAWRAAGATWAGGSLAGIRSKLGYLKRLGVTALWISPVLRQRPGTSDYHGYGTQDFLAVDPHFGTEGQLRDLVRDAHGAGLYVILDVVLNHSGDVFGYAADRYEETDEAGNRWFDPRWDGRPYAVAGWRDEDGTPSLPFPQPIGPDRPGAGVWPAELQQAGSFTARGRISGWDHDPEYREGDFFGFKDINHGSGPLEDYVPSAALLNLTRAYQYWIAYADLDGFRVDTVKHMDPGATRFFTSAVHEFAQSIGKDRFFLVGEITGSRGFAVELMQQTGLDAALGLADVQGRLEGFVKGRTAPQEYFGLFRNSVLVGQGSHTWFRDHVVTSYDDHDQVRNGDRKARFAADDDGARLALAALAANATTLGIPCVYYGSEQAFDGAGGHDRYIREAMFGGPFGPFRSTGRHAFDETSGPYAGLAQVLAVRRAEPALRRGRQYLREISGDGVHFGFPQGFGGRIESIVAWSRILSGREVVCALNTDTARTVSAWVTVDAGLHAEGARFVHRYASGGALSGTEVEAEARNGLAIRLTLPPAGFAILVPIQPQ</sequence>
<dbReference type="Pfam" id="PF00128">
    <property type="entry name" value="Alpha-amylase"/>
    <property type="match status" value="1"/>
</dbReference>
<dbReference type="AlphaFoldDB" id="A0A7X6HC03"/>
<dbReference type="InterPro" id="IPR017853">
    <property type="entry name" value="GH"/>
</dbReference>
<dbReference type="RefSeq" id="WP_168484661.1">
    <property type="nucleotide sequence ID" value="NZ_JAAZSQ010000001.1"/>
</dbReference>
<feature type="domain" description="Glycosyl hydrolase family 13 catalytic" evidence="1">
    <location>
        <begin position="33"/>
        <end position="503"/>
    </location>
</feature>
<comment type="caution">
    <text evidence="2">The sequence shown here is derived from an EMBL/GenBank/DDBJ whole genome shotgun (WGS) entry which is preliminary data.</text>
</comment>
<dbReference type="EMBL" id="JAAZSQ010000001">
    <property type="protein sequence ID" value="NKX53343.1"/>
    <property type="molecule type" value="Genomic_DNA"/>
</dbReference>
<dbReference type="SUPFAM" id="SSF51445">
    <property type="entry name" value="(Trans)glycosidases"/>
    <property type="match status" value="1"/>
</dbReference>